<feature type="transmembrane region" description="Helical" evidence="1">
    <location>
        <begin position="96"/>
        <end position="118"/>
    </location>
</feature>
<protein>
    <recommendedName>
        <fullName evidence="2">Bacterial sugar transferase domain-containing protein</fullName>
    </recommendedName>
</protein>
<feature type="transmembrane region" description="Helical" evidence="1">
    <location>
        <begin position="65"/>
        <end position="84"/>
    </location>
</feature>
<feature type="non-terminal residue" evidence="3">
    <location>
        <position position="463"/>
    </location>
</feature>
<keyword evidence="1" id="KW-0812">Transmembrane</keyword>
<sequence length="463" mass="54304">LGLFKLIQSGKNRNGTIIDRDKQLPKGVFYLKWLIPCAILLIVIYFVIVLEKTGSYIYKPWNEQGLLVLLSSWGLSTVLTRKYIAPSHQNSFYEIAPYVKSGLLMLLFIGLSYFFFRLDNIPRIFIFGTGIIFCLLEVSAFYLYFFSRVPSASDFKTPPNKTSFDTLGQKPLMFENEIQSGEISSVGKKLSFLLDRINLSYKKELNKFFSMHVPFEKINIDKIRIINTTSLTNIQILKDQSIHLLINLHQLNDIRRLNVYFLECYSKIPSGGILIGCFEPLEKMSSRLRLKMPRFLFTMLYPFYFVFYRVFPIIPGLKQFYFILTKGEKRVLSKAEIYGRLSFCGYQLIEEKIFGTKTYFICEKIKTVSSEKKPSYGPIVQLKRIGLNREIITIYKFRTMYPYSEFIQKDLHDKHQLELSGKIKNDYRLTAWGRIFRRLFIDEIPQIYNWLRGDLKLVGVRTL</sequence>
<proteinExistence type="predicted"/>
<dbReference type="PANTHER" id="PTHR30576:SF0">
    <property type="entry name" value="UNDECAPRENYL-PHOSPHATE N-ACETYLGALACTOSAMINYL 1-PHOSPHATE TRANSFERASE-RELATED"/>
    <property type="match status" value="1"/>
</dbReference>
<feature type="transmembrane region" description="Helical" evidence="1">
    <location>
        <begin position="124"/>
        <end position="146"/>
    </location>
</feature>
<dbReference type="PANTHER" id="PTHR30576">
    <property type="entry name" value="COLANIC BIOSYNTHESIS UDP-GLUCOSE LIPID CARRIER TRANSFERASE"/>
    <property type="match status" value="1"/>
</dbReference>
<name>A0A382GH89_9ZZZZ</name>
<feature type="transmembrane region" description="Helical" evidence="1">
    <location>
        <begin position="292"/>
        <end position="311"/>
    </location>
</feature>
<dbReference type="GO" id="GO:0016780">
    <property type="term" value="F:phosphotransferase activity, for other substituted phosphate groups"/>
    <property type="evidence" value="ECO:0007669"/>
    <property type="project" value="TreeGrafter"/>
</dbReference>
<evidence type="ECO:0000259" key="2">
    <source>
        <dbReference type="Pfam" id="PF02397"/>
    </source>
</evidence>
<dbReference type="AlphaFoldDB" id="A0A382GH89"/>
<feature type="domain" description="Bacterial sugar transferase" evidence="2">
    <location>
        <begin position="378"/>
        <end position="462"/>
    </location>
</feature>
<organism evidence="3">
    <name type="scientific">marine metagenome</name>
    <dbReference type="NCBI Taxonomy" id="408172"/>
    <lineage>
        <taxon>unclassified sequences</taxon>
        <taxon>metagenomes</taxon>
        <taxon>ecological metagenomes</taxon>
    </lineage>
</organism>
<dbReference type="Pfam" id="PF02397">
    <property type="entry name" value="Bac_transf"/>
    <property type="match status" value="1"/>
</dbReference>
<gene>
    <name evidence="3" type="ORF">METZ01_LOCUS227384</name>
</gene>
<feature type="non-terminal residue" evidence="3">
    <location>
        <position position="1"/>
    </location>
</feature>
<keyword evidence="1" id="KW-0472">Membrane</keyword>
<evidence type="ECO:0000256" key="1">
    <source>
        <dbReference type="SAM" id="Phobius"/>
    </source>
</evidence>
<evidence type="ECO:0000313" key="3">
    <source>
        <dbReference type="EMBL" id="SVB74530.1"/>
    </source>
</evidence>
<feature type="transmembrane region" description="Helical" evidence="1">
    <location>
        <begin position="30"/>
        <end position="50"/>
    </location>
</feature>
<dbReference type="InterPro" id="IPR003362">
    <property type="entry name" value="Bact_transf"/>
</dbReference>
<accession>A0A382GH89</accession>
<dbReference type="EMBL" id="UINC01055536">
    <property type="protein sequence ID" value="SVB74530.1"/>
    <property type="molecule type" value="Genomic_DNA"/>
</dbReference>
<keyword evidence="1" id="KW-1133">Transmembrane helix</keyword>
<reference evidence="3" key="1">
    <citation type="submission" date="2018-05" db="EMBL/GenBank/DDBJ databases">
        <authorList>
            <person name="Lanie J.A."/>
            <person name="Ng W.-L."/>
            <person name="Kazmierczak K.M."/>
            <person name="Andrzejewski T.M."/>
            <person name="Davidsen T.M."/>
            <person name="Wayne K.J."/>
            <person name="Tettelin H."/>
            <person name="Glass J.I."/>
            <person name="Rusch D."/>
            <person name="Podicherti R."/>
            <person name="Tsui H.-C.T."/>
            <person name="Winkler M.E."/>
        </authorList>
    </citation>
    <scope>NUCLEOTIDE SEQUENCE</scope>
</reference>